<accession>A0A7M2X2Z1</accession>
<dbReference type="RefSeq" id="WP_206295413.1">
    <property type="nucleotide sequence ID" value="NZ_CP063458.1"/>
</dbReference>
<name>A0A7M2X2Z1_9BACT</name>
<dbReference type="SMART" id="SM00470">
    <property type="entry name" value="ParB"/>
    <property type="match status" value="1"/>
</dbReference>
<dbReference type="GO" id="GO:0007059">
    <property type="term" value="P:chromosome segregation"/>
    <property type="evidence" value="ECO:0007669"/>
    <property type="project" value="UniProtKB-KW"/>
</dbReference>
<dbReference type="PANTHER" id="PTHR33375:SF1">
    <property type="entry name" value="CHROMOSOME-PARTITIONING PROTEIN PARB-RELATED"/>
    <property type="match status" value="1"/>
</dbReference>
<dbReference type="InterPro" id="IPR003115">
    <property type="entry name" value="ParB_N"/>
</dbReference>
<proteinExistence type="inferred from homology"/>
<dbReference type="GO" id="GO:0003677">
    <property type="term" value="F:DNA binding"/>
    <property type="evidence" value="ECO:0007669"/>
    <property type="project" value="InterPro"/>
</dbReference>
<dbReference type="EMBL" id="CP063458">
    <property type="protein sequence ID" value="QOV92083.1"/>
    <property type="molecule type" value="Genomic_DNA"/>
</dbReference>
<dbReference type="KEGG" id="hbs:IPV69_12310"/>
<evidence type="ECO:0000256" key="1">
    <source>
        <dbReference type="ARBA" id="ARBA00006295"/>
    </source>
</evidence>
<keyword evidence="2" id="KW-0159">Chromosome partition</keyword>
<feature type="domain" description="ParB-like N-terminal" evidence="3">
    <location>
        <begin position="7"/>
        <end position="97"/>
    </location>
</feature>
<dbReference type="PANTHER" id="PTHR33375">
    <property type="entry name" value="CHROMOSOME-PARTITIONING PROTEIN PARB-RELATED"/>
    <property type="match status" value="1"/>
</dbReference>
<evidence type="ECO:0000259" key="3">
    <source>
        <dbReference type="SMART" id="SM00470"/>
    </source>
</evidence>
<dbReference type="Pfam" id="PF17762">
    <property type="entry name" value="HTH_ParB"/>
    <property type="match status" value="1"/>
</dbReference>
<evidence type="ECO:0000313" key="4">
    <source>
        <dbReference type="EMBL" id="QOV92083.1"/>
    </source>
</evidence>
<evidence type="ECO:0000256" key="2">
    <source>
        <dbReference type="ARBA" id="ARBA00022829"/>
    </source>
</evidence>
<dbReference type="SUPFAM" id="SSF109709">
    <property type="entry name" value="KorB DNA-binding domain-like"/>
    <property type="match status" value="1"/>
</dbReference>
<dbReference type="SUPFAM" id="SSF110849">
    <property type="entry name" value="ParB/Sulfiredoxin"/>
    <property type="match status" value="1"/>
</dbReference>
<organism evidence="4 5">
    <name type="scientific">Humisphaera borealis</name>
    <dbReference type="NCBI Taxonomy" id="2807512"/>
    <lineage>
        <taxon>Bacteria</taxon>
        <taxon>Pseudomonadati</taxon>
        <taxon>Planctomycetota</taxon>
        <taxon>Phycisphaerae</taxon>
        <taxon>Tepidisphaerales</taxon>
        <taxon>Tepidisphaeraceae</taxon>
        <taxon>Humisphaera</taxon>
    </lineage>
</organism>
<protein>
    <submittedName>
        <fullName evidence="4">ParB/RepB/Spo0J family partition protein</fullName>
    </submittedName>
</protein>
<dbReference type="Gene3D" id="1.10.10.2830">
    <property type="match status" value="1"/>
</dbReference>
<gene>
    <name evidence="4" type="ORF">IPV69_12310</name>
</gene>
<dbReference type="InterPro" id="IPR004437">
    <property type="entry name" value="ParB/RepB/Spo0J"/>
</dbReference>
<dbReference type="Gene3D" id="3.90.1530.30">
    <property type="match status" value="1"/>
</dbReference>
<dbReference type="GO" id="GO:0005694">
    <property type="term" value="C:chromosome"/>
    <property type="evidence" value="ECO:0007669"/>
    <property type="project" value="TreeGrafter"/>
</dbReference>
<dbReference type="FunFam" id="1.10.10.2830:FF:000001">
    <property type="entry name" value="Chromosome partitioning protein ParB"/>
    <property type="match status" value="1"/>
</dbReference>
<evidence type="ECO:0000313" key="5">
    <source>
        <dbReference type="Proteomes" id="UP000593765"/>
    </source>
</evidence>
<dbReference type="NCBIfam" id="TIGR00180">
    <property type="entry name" value="parB_part"/>
    <property type="match status" value="1"/>
</dbReference>
<keyword evidence="5" id="KW-1185">Reference proteome</keyword>
<dbReference type="InterPro" id="IPR041468">
    <property type="entry name" value="HTH_ParB/Spo0J"/>
</dbReference>
<comment type="similarity">
    <text evidence="1">Belongs to the ParB family.</text>
</comment>
<dbReference type="Pfam" id="PF02195">
    <property type="entry name" value="ParB_N"/>
    <property type="match status" value="1"/>
</dbReference>
<dbReference type="Proteomes" id="UP000593765">
    <property type="component" value="Chromosome"/>
</dbReference>
<reference evidence="4 5" key="1">
    <citation type="submission" date="2020-10" db="EMBL/GenBank/DDBJ databases">
        <title>Wide distribution of Phycisphaera-like planctomycetes from WD2101 soil group in peatlands and genome analysis of the first cultivated representative.</title>
        <authorList>
            <person name="Dedysh S.N."/>
            <person name="Beletsky A.V."/>
            <person name="Ivanova A."/>
            <person name="Kulichevskaya I.S."/>
            <person name="Suzina N.E."/>
            <person name="Philippov D.A."/>
            <person name="Rakitin A.L."/>
            <person name="Mardanov A.V."/>
            <person name="Ravin N.V."/>
        </authorList>
    </citation>
    <scope>NUCLEOTIDE SEQUENCE [LARGE SCALE GENOMIC DNA]</scope>
    <source>
        <strain evidence="4 5">M1803</strain>
    </source>
</reference>
<dbReference type="InterPro" id="IPR036086">
    <property type="entry name" value="ParB/Sulfiredoxin_sf"/>
</dbReference>
<sequence length="271" mass="29598">MSRETIQAIEVSRIISRPQVRREFDDGDLAKFAQSIREVGVQQPIRVRRDGQQYVIVIGERRWRAGKLAGLSSIPAIIDENDLTDTAILQLQLIENLQRADLSPREKAAAIQQLLSETKVTAAEVASKLGLSAATVTKLLSLNKLPESILASVDAGTISLSAAYELSQVADTARQAELAAQVVKGGLTRDALSGKRKATRFPAIESPSPAPSRVTVQLDDERRMVLSGPGLITLEDFIRWLDDARAKARKSLIQSFTLGTFLKMLRDQAAS</sequence>
<dbReference type="AlphaFoldDB" id="A0A7M2X2Z1"/>
<dbReference type="InterPro" id="IPR050336">
    <property type="entry name" value="Chromosome_partition/occlusion"/>
</dbReference>